<dbReference type="InterPro" id="IPR000536">
    <property type="entry name" value="Nucl_hrmn_rcpt_lig-bd"/>
</dbReference>
<dbReference type="GO" id="GO:0043565">
    <property type="term" value="F:sequence-specific DNA binding"/>
    <property type="evidence" value="ECO:0007669"/>
    <property type="project" value="InterPro"/>
</dbReference>
<evidence type="ECO:0000313" key="12">
    <source>
        <dbReference type="Proteomes" id="UP001432027"/>
    </source>
</evidence>
<dbReference type="GO" id="GO:0008270">
    <property type="term" value="F:zinc ion binding"/>
    <property type="evidence" value="ECO:0007669"/>
    <property type="project" value="UniProtKB-KW"/>
</dbReference>
<evidence type="ECO:0000259" key="10">
    <source>
        <dbReference type="PROSITE" id="PS51843"/>
    </source>
</evidence>
<dbReference type="AlphaFoldDB" id="A0AAV5TH00"/>
<dbReference type="SMART" id="SM00399">
    <property type="entry name" value="ZnF_C4"/>
    <property type="match status" value="1"/>
</dbReference>
<name>A0AAV5TH00_9BILA</name>
<comment type="caution">
    <text evidence="11">The sequence shown here is derived from an EMBL/GenBank/DDBJ whole genome shotgun (WGS) entry which is preliminary data.</text>
</comment>
<dbReference type="EMBL" id="BTSX01000004">
    <property type="protein sequence ID" value="GMS93426.1"/>
    <property type="molecule type" value="Genomic_DNA"/>
</dbReference>
<proteinExistence type="predicted"/>
<keyword evidence="2" id="KW-0863">Zinc-finger</keyword>
<evidence type="ECO:0000256" key="2">
    <source>
        <dbReference type="ARBA" id="ARBA00022771"/>
    </source>
</evidence>
<evidence type="ECO:0000313" key="11">
    <source>
        <dbReference type="EMBL" id="GMS93426.1"/>
    </source>
</evidence>
<evidence type="ECO:0000256" key="1">
    <source>
        <dbReference type="ARBA" id="ARBA00022723"/>
    </source>
</evidence>
<feature type="non-terminal residue" evidence="11">
    <location>
        <position position="326"/>
    </location>
</feature>
<evidence type="ECO:0000256" key="5">
    <source>
        <dbReference type="ARBA" id="ARBA00023125"/>
    </source>
</evidence>
<dbReference type="GO" id="GO:0003700">
    <property type="term" value="F:DNA-binding transcription factor activity"/>
    <property type="evidence" value="ECO:0007669"/>
    <property type="project" value="InterPro"/>
</dbReference>
<dbReference type="Proteomes" id="UP001432027">
    <property type="component" value="Unassembled WGS sequence"/>
</dbReference>
<feature type="domain" description="Nuclear receptor" evidence="9">
    <location>
        <begin position="11"/>
        <end position="89"/>
    </location>
</feature>
<keyword evidence="4" id="KW-0805">Transcription regulation</keyword>
<dbReference type="InterPro" id="IPR001628">
    <property type="entry name" value="Znf_hrmn_rcpt"/>
</dbReference>
<keyword evidence="7" id="KW-0675">Receptor</keyword>
<keyword evidence="6" id="KW-0804">Transcription</keyword>
<feature type="domain" description="NR LBD" evidence="10">
    <location>
        <begin position="133"/>
        <end position="326"/>
    </location>
</feature>
<organism evidence="11 12">
    <name type="scientific">Pristionchus entomophagus</name>
    <dbReference type="NCBI Taxonomy" id="358040"/>
    <lineage>
        <taxon>Eukaryota</taxon>
        <taxon>Metazoa</taxon>
        <taxon>Ecdysozoa</taxon>
        <taxon>Nematoda</taxon>
        <taxon>Chromadorea</taxon>
        <taxon>Rhabditida</taxon>
        <taxon>Rhabditina</taxon>
        <taxon>Diplogasteromorpha</taxon>
        <taxon>Diplogasteroidea</taxon>
        <taxon>Neodiplogasteridae</taxon>
        <taxon>Pristionchus</taxon>
    </lineage>
</organism>
<dbReference type="PROSITE" id="PS51030">
    <property type="entry name" value="NUCLEAR_REC_DBD_2"/>
    <property type="match status" value="1"/>
</dbReference>
<evidence type="ECO:0000256" key="3">
    <source>
        <dbReference type="ARBA" id="ARBA00022833"/>
    </source>
</evidence>
<reference evidence="11" key="1">
    <citation type="submission" date="2023-10" db="EMBL/GenBank/DDBJ databases">
        <title>Genome assembly of Pristionchus species.</title>
        <authorList>
            <person name="Yoshida K."/>
            <person name="Sommer R.J."/>
        </authorList>
    </citation>
    <scope>NUCLEOTIDE SEQUENCE</scope>
    <source>
        <strain evidence="11">RS0144</strain>
    </source>
</reference>
<keyword evidence="3" id="KW-0862">Zinc</keyword>
<dbReference type="Pfam" id="PF00105">
    <property type="entry name" value="zf-C4"/>
    <property type="match status" value="1"/>
</dbReference>
<dbReference type="GO" id="GO:0005634">
    <property type="term" value="C:nucleus"/>
    <property type="evidence" value="ECO:0007669"/>
    <property type="project" value="TreeGrafter"/>
</dbReference>
<feature type="non-terminal residue" evidence="11">
    <location>
        <position position="1"/>
    </location>
</feature>
<keyword evidence="12" id="KW-1185">Reference proteome</keyword>
<evidence type="ECO:0008006" key="13">
    <source>
        <dbReference type="Google" id="ProtNLM"/>
    </source>
</evidence>
<evidence type="ECO:0000256" key="7">
    <source>
        <dbReference type="ARBA" id="ARBA00023170"/>
    </source>
</evidence>
<dbReference type="SUPFAM" id="SSF57716">
    <property type="entry name" value="Glucocorticoid receptor-like (DNA-binding domain)"/>
    <property type="match status" value="1"/>
</dbReference>
<dbReference type="InterPro" id="IPR013088">
    <property type="entry name" value="Znf_NHR/GATA"/>
</dbReference>
<evidence type="ECO:0000256" key="6">
    <source>
        <dbReference type="ARBA" id="ARBA00023163"/>
    </source>
</evidence>
<dbReference type="PANTHER" id="PTHR46011">
    <property type="entry name" value="NUCLEAR HORMONE RECEPTOR FAMILY MEMBER NHR-86-RELATED"/>
    <property type="match status" value="1"/>
</dbReference>
<sequence length="326" mass="36730">AQMKSVSNNIARECLVCAESTRVAHLGMDLCRACAVFYRRYHSRVNRFKCRSASGKCAAGKGLNCKKCRMTHLDARLSKSEMPDKIIQASTATIATPDLPNKNQGCDQARGLLKPDLAMTDRPLLARLKTAYTSMSYARHSSEIYSRTDVPHPLRISLEEGPFIPGNFASLTLGIRILLSTSLNFGSEVFPEFAMLPDEDKWSLVVNFFYRFRSFEGCFRSNIFFPDDRGKNFMSYSSWMTEETRAEFLKSASPCGDVAGALQYMRNQNLCTCFRASRLAVGRVNPCTEEFLAIMTLMFFDEVNNGEAISVIGEKYRNEILKELHS</sequence>
<evidence type="ECO:0000256" key="8">
    <source>
        <dbReference type="ARBA" id="ARBA00023242"/>
    </source>
</evidence>
<evidence type="ECO:0000256" key="4">
    <source>
        <dbReference type="ARBA" id="ARBA00023015"/>
    </source>
</evidence>
<dbReference type="Pfam" id="PF00104">
    <property type="entry name" value="Hormone_recep"/>
    <property type="match status" value="1"/>
</dbReference>
<protein>
    <recommendedName>
        <fullName evidence="13">Nuclear receptor</fullName>
    </recommendedName>
</protein>
<accession>A0AAV5TH00</accession>
<dbReference type="PROSITE" id="PS51843">
    <property type="entry name" value="NR_LBD"/>
    <property type="match status" value="1"/>
</dbReference>
<dbReference type="SUPFAM" id="SSF48508">
    <property type="entry name" value="Nuclear receptor ligand-binding domain"/>
    <property type="match status" value="1"/>
</dbReference>
<keyword evidence="5" id="KW-0238">DNA-binding</keyword>
<gene>
    <name evidence="11" type="ORF">PENTCL1PPCAC_15601</name>
</gene>
<keyword evidence="1" id="KW-0479">Metal-binding</keyword>
<keyword evidence="8" id="KW-0539">Nucleus</keyword>
<dbReference type="Gene3D" id="3.30.50.10">
    <property type="entry name" value="Erythroid Transcription Factor GATA-1, subunit A"/>
    <property type="match status" value="1"/>
</dbReference>
<dbReference type="InterPro" id="IPR035500">
    <property type="entry name" value="NHR-like_dom_sf"/>
</dbReference>
<evidence type="ECO:0000259" key="9">
    <source>
        <dbReference type="PROSITE" id="PS51030"/>
    </source>
</evidence>
<dbReference type="PANTHER" id="PTHR46011:SF6">
    <property type="entry name" value="HIGH ZINC ACTIVATED NUCLEAR RECEPTOR PROTEIN"/>
    <property type="match status" value="1"/>
</dbReference>